<reference evidence="4" key="1">
    <citation type="submission" date="2016-11" db="UniProtKB">
        <authorList>
            <consortium name="WormBaseParasite"/>
        </authorList>
    </citation>
    <scope>IDENTIFICATION</scope>
</reference>
<dbReference type="Pfam" id="PF14744">
    <property type="entry name" value="WASH-7_mid"/>
    <property type="match status" value="1"/>
</dbReference>
<dbReference type="GO" id="GO:0005768">
    <property type="term" value="C:endosome"/>
    <property type="evidence" value="ECO:0007669"/>
    <property type="project" value="TreeGrafter"/>
</dbReference>
<dbReference type="WBParaSite" id="Csp11.Scaffold630.g17955.t1">
    <property type="protein sequence ID" value="Csp11.Scaffold630.g17955.t1"/>
    <property type="gene ID" value="Csp11.Scaffold630.g17955"/>
</dbReference>
<dbReference type="PANTHER" id="PTHR31409">
    <property type="entry name" value="WASH COMPLEX SUBUNIT 4"/>
    <property type="match status" value="1"/>
</dbReference>
<dbReference type="InterPro" id="IPR028282">
    <property type="entry name" value="WASH-7_central"/>
</dbReference>
<dbReference type="AlphaFoldDB" id="A0A1I7UP73"/>
<dbReference type="STRING" id="1561998.A0A1I7UP73"/>
<evidence type="ECO:0000259" key="2">
    <source>
        <dbReference type="Pfam" id="PF14746"/>
    </source>
</evidence>
<evidence type="ECO:0000313" key="3">
    <source>
        <dbReference type="Proteomes" id="UP000095282"/>
    </source>
</evidence>
<dbReference type="eggNOG" id="KOG3578">
    <property type="taxonomic scope" value="Eukaryota"/>
</dbReference>
<sequence length="1147" mass="132041">MTEGGEPTAEQALEAKEEVRKEQQDLMDELTEHDHITRFFKNKCFAFADEADQTAAISSLINCEDKFVEAYMVTVGKVYQESRKRVCTHYKNVRTMYLFLTAEESLMDTDGHRINSLVGFIGTMYNCLLKLRSDALTLCEAIRQIKTSQSSSFFPLHKSASFHRVWKHIAEIMFQFAIVDHLAALFPELGVKFCDFQNKFRRIKKHFEVDFSPAQRKAYDEGAKAQEDAQSMILKGNCFRTLYESSAGDMDNNGKFAGEMKDAIGELLVAWEKTCTQGTSDIRFFCGISALTVYYYHHFSNFIDYSLIRKVVQASKKVPFYRFLGEELFVPMEFMRKECSNKLIFDSKLENLAKKLMTDAIAMAKEKSSEMVKEIEDYCGYAETWKTEFLAKKREQTEAISKLSQWGLDIAELYLKCIRILEVLSRDIHLLIRSKRGEDRGYRIEIDRTTAYALLGGIETIKKMEFFILENWGTIEEGSFLARQQWRKHMLRILLEARKSYVNSKSKSTTVIEAATKRSFYHIAEAQCINEMNASRNVVLTLAYEIGRLETHISNADRKHVQDLMNRLEIFNSPRQLLTKAAYTGLLTTHTWLPHMYFDALIHRRPELDAIEGFCSALGGFVEGAKETGQSVKLISRLKDTVDSTLIVKMASQIDLDLRILGNCHLTVGEIEQNDILDEEMEYIGYLIKTVKQFQVGTTIVSIADSLREWLEDQWYSMEILAPNNAKTYTRMQQIARTKYGLELLDADFPQADIDETVIILDILRNFSSFCTNYNFFSQGYMFIERASESKRLHIIRITDLKTAVRKHGVGILPTAVNSAYQLIRNKIQTLLAFLAEDTVRYQILKHLHEMEANKSSGDSKKKPHYKVSWAANVLKNLAKQNLAIGGVVAGSSQNEDGTEATANDLVYTYFDKFRSLITQIGNAISLIRLLCQAAREVHNDRQDLFASIKKHMEDLEATSRGLHITTRRGSPVNLTRVHATYRLGLVKEMFERVSEQRNYTKMLCVEFKSLLMKSKLPEDKIEVLDYFHGVIPALTLSHVNYMMAHETRVKKLFAMKHNKDLVVTEDGFASGIAFLLHALDGWDSWFKLNWFDSFTLMKEHEIKTQSESREYTQSVQLKMERLQTELKIFTNFKMNFGIQHTIFTMS</sequence>
<accession>A0A1I7UP73</accession>
<feature type="domain" description="WASH complex subunit 7 C-terminal" evidence="2">
    <location>
        <begin position="986"/>
        <end position="1129"/>
    </location>
</feature>
<dbReference type="GO" id="GO:0007032">
    <property type="term" value="P:endosome organization"/>
    <property type="evidence" value="ECO:0007669"/>
    <property type="project" value="TreeGrafter"/>
</dbReference>
<feature type="domain" description="WASH complex subunit 7 central" evidence="1">
    <location>
        <begin position="589"/>
        <end position="947"/>
    </location>
</feature>
<name>A0A1I7UP73_9PELO</name>
<evidence type="ECO:0000313" key="4">
    <source>
        <dbReference type="WBParaSite" id="Csp11.Scaffold630.g17955.t1"/>
    </source>
</evidence>
<dbReference type="Proteomes" id="UP000095282">
    <property type="component" value="Unplaced"/>
</dbReference>
<keyword evidence="3" id="KW-1185">Reference proteome</keyword>
<dbReference type="PANTHER" id="PTHR31409:SF0">
    <property type="entry name" value="WASH COMPLEX SUBUNIT 4"/>
    <property type="match status" value="1"/>
</dbReference>
<dbReference type="InterPro" id="IPR028283">
    <property type="entry name" value="WASH-7_C"/>
</dbReference>
<dbReference type="InterPro" id="IPR027307">
    <property type="entry name" value="WASH7"/>
</dbReference>
<evidence type="ECO:0000259" key="1">
    <source>
        <dbReference type="Pfam" id="PF14744"/>
    </source>
</evidence>
<protein>
    <submittedName>
        <fullName evidence="4">DUF1394 domain-containing protein</fullName>
    </submittedName>
</protein>
<proteinExistence type="predicted"/>
<dbReference type="Pfam" id="PF14746">
    <property type="entry name" value="WASH-7_C"/>
    <property type="match status" value="1"/>
</dbReference>
<organism evidence="3 4">
    <name type="scientific">Caenorhabditis tropicalis</name>
    <dbReference type="NCBI Taxonomy" id="1561998"/>
    <lineage>
        <taxon>Eukaryota</taxon>
        <taxon>Metazoa</taxon>
        <taxon>Ecdysozoa</taxon>
        <taxon>Nematoda</taxon>
        <taxon>Chromadorea</taxon>
        <taxon>Rhabditida</taxon>
        <taxon>Rhabditina</taxon>
        <taxon>Rhabditomorpha</taxon>
        <taxon>Rhabditoidea</taxon>
        <taxon>Rhabditidae</taxon>
        <taxon>Peloderinae</taxon>
        <taxon>Caenorhabditis</taxon>
    </lineage>
</organism>
<dbReference type="GO" id="GO:0016197">
    <property type="term" value="P:endosomal transport"/>
    <property type="evidence" value="ECO:0007669"/>
    <property type="project" value="TreeGrafter"/>
</dbReference>
<dbReference type="GO" id="GO:0071203">
    <property type="term" value="C:WASH complex"/>
    <property type="evidence" value="ECO:0007669"/>
    <property type="project" value="InterPro"/>
</dbReference>